<gene>
    <name evidence="1" type="ORF">KI810_00300</name>
</gene>
<dbReference type="NCBIfam" id="NF007714">
    <property type="entry name" value="PRK10410.1-2"/>
    <property type="match status" value="1"/>
</dbReference>
<dbReference type="Proteomes" id="UP000756860">
    <property type="component" value="Unassembled WGS sequence"/>
</dbReference>
<name>A0ABS5SA40_9BACT</name>
<dbReference type="Pfam" id="PF11756">
    <property type="entry name" value="YgbA_NO"/>
    <property type="match status" value="1"/>
</dbReference>
<reference evidence="1 2" key="1">
    <citation type="submission" date="2021-05" db="EMBL/GenBank/DDBJ databases">
        <title>The draft genome of Geobacter luticola JCM 17780.</title>
        <authorList>
            <person name="Xu Z."/>
            <person name="Masuda Y."/>
            <person name="Itoh H."/>
            <person name="Senoo K."/>
        </authorList>
    </citation>
    <scope>NUCLEOTIDE SEQUENCE [LARGE SCALE GENOMIC DNA]</scope>
    <source>
        <strain evidence="1 2">JCM 17780</strain>
    </source>
</reference>
<dbReference type="InterPro" id="IPR020483">
    <property type="entry name" value="Uncharacterised_YgbA"/>
</dbReference>
<sequence>MEQFTPDQKKDLKVLVDFVRIFCAARHEGQAAFHIPPELSGMFRKEVALCPDCAALLDYSLLKRRNCPLDPKPSCKHCNIHCYSKEYRARIREIMAFSGRRMIMRGRLDYLWHYFF</sequence>
<protein>
    <submittedName>
        <fullName evidence="1">Nitrous oxide-stimulated promoter family protein</fullName>
    </submittedName>
</protein>
<evidence type="ECO:0000313" key="1">
    <source>
        <dbReference type="EMBL" id="MBT0651482.1"/>
    </source>
</evidence>
<comment type="caution">
    <text evidence="1">The sequence shown here is derived from an EMBL/GenBank/DDBJ whole genome shotgun (WGS) entry which is preliminary data.</text>
</comment>
<accession>A0ABS5SA40</accession>
<organism evidence="1 2">
    <name type="scientific">Geomobilimonas luticola</name>
    <dbReference type="NCBI Taxonomy" id="1114878"/>
    <lineage>
        <taxon>Bacteria</taxon>
        <taxon>Pseudomonadati</taxon>
        <taxon>Thermodesulfobacteriota</taxon>
        <taxon>Desulfuromonadia</taxon>
        <taxon>Geobacterales</taxon>
        <taxon>Geobacteraceae</taxon>
        <taxon>Geomobilimonas</taxon>
    </lineage>
</organism>
<keyword evidence="2" id="KW-1185">Reference proteome</keyword>
<proteinExistence type="predicted"/>
<evidence type="ECO:0000313" key="2">
    <source>
        <dbReference type="Proteomes" id="UP000756860"/>
    </source>
</evidence>
<dbReference type="EMBL" id="JAHCVK010000001">
    <property type="protein sequence ID" value="MBT0651482.1"/>
    <property type="molecule type" value="Genomic_DNA"/>
</dbReference>